<proteinExistence type="inferred from homology"/>
<dbReference type="Gene3D" id="2.102.10.10">
    <property type="entry name" value="Rieske [2Fe-2S] iron-sulphur domain"/>
    <property type="match status" value="1"/>
</dbReference>
<dbReference type="SUPFAM" id="SSF50022">
    <property type="entry name" value="ISP domain"/>
    <property type="match status" value="1"/>
</dbReference>
<evidence type="ECO:0000256" key="6">
    <source>
        <dbReference type="ARBA" id="ARBA00038001"/>
    </source>
</evidence>
<evidence type="ECO:0000256" key="5">
    <source>
        <dbReference type="ARBA" id="ARBA00034078"/>
    </source>
</evidence>
<evidence type="ECO:0000256" key="1">
    <source>
        <dbReference type="ARBA" id="ARBA00022714"/>
    </source>
</evidence>
<evidence type="ECO:0000256" key="3">
    <source>
        <dbReference type="ARBA" id="ARBA00023004"/>
    </source>
</evidence>
<evidence type="ECO:0000256" key="4">
    <source>
        <dbReference type="ARBA" id="ARBA00023014"/>
    </source>
</evidence>
<dbReference type="RefSeq" id="WP_320186372.1">
    <property type="nucleotide sequence ID" value="NZ_CP138332.1"/>
</dbReference>
<keyword evidence="3" id="KW-0408">Iron</keyword>
<accession>A0ABW6BKQ0</accession>
<evidence type="ECO:0000259" key="7">
    <source>
        <dbReference type="PROSITE" id="PS51296"/>
    </source>
</evidence>
<name>A0ABW6BKQ0_9SPHI</name>
<feature type="domain" description="Rieske" evidence="7">
    <location>
        <begin position="6"/>
        <end position="100"/>
    </location>
</feature>
<reference evidence="9" key="1">
    <citation type="journal article" date="2019" name="Int. J. Syst. Evol. Microbiol.">
        <title>The Global Catalogue of Microorganisms (GCM) 10K type strain sequencing project: providing services to taxonomists for standard genome sequencing and annotation.</title>
        <authorList>
            <consortium name="The Broad Institute Genomics Platform"/>
            <consortium name="The Broad Institute Genome Sequencing Center for Infectious Disease"/>
            <person name="Wu L."/>
            <person name="Ma J."/>
        </authorList>
    </citation>
    <scope>NUCLEOTIDE SEQUENCE [LARGE SCALE GENOMIC DNA]</scope>
    <source>
        <strain evidence="9">KCTC 22814</strain>
    </source>
</reference>
<dbReference type="PROSITE" id="PS51296">
    <property type="entry name" value="RIESKE"/>
    <property type="match status" value="1"/>
</dbReference>
<dbReference type="Pfam" id="PF00355">
    <property type="entry name" value="Rieske"/>
    <property type="match status" value="1"/>
</dbReference>
<sequence length="113" mass="12700">MEKLEWHVIPILPTADAEIKKIKVAGKTICLVRSQGKWQAVGNRCPHAGADLSQGWCEGNNIVCPFHRHKFDLQTGKGDVGQGNFIPTYPLKEEDGQLYVAIRKPWWKTLFSG</sequence>
<organism evidence="8 9">
    <name type="scientific">Sphingobacterium bambusae</name>
    <dbReference type="NCBI Taxonomy" id="662858"/>
    <lineage>
        <taxon>Bacteria</taxon>
        <taxon>Pseudomonadati</taxon>
        <taxon>Bacteroidota</taxon>
        <taxon>Sphingobacteriia</taxon>
        <taxon>Sphingobacteriales</taxon>
        <taxon>Sphingobacteriaceae</taxon>
        <taxon>Sphingobacterium</taxon>
    </lineage>
</organism>
<protein>
    <submittedName>
        <fullName evidence="8">Rieske (2Fe-2S) protein</fullName>
    </submittedName>
</protein>
<comment type="caution">
    <text evidence="8">The sequence shown here is derived from an EMBL/GenBank/DDBJ whole genome shotgun (WGS) entry which is preliminary data.</text>
</comment>
<dbReference type="PANTHER" id="PTHR21496:SF0">
    <property type="entry name" value="RIESKE DOMAIN-CONTAINING PROTEIN"/>
    <property type="match status" value="1"/>
</dbReference>
<comment type="similarity">
    <text evidence="6">Belongs to the bacterial ring-hydroxylating dioxygenase ferredoxin component family.</text>
</comment>
<dbReference type="PANTHER" id="PTHR21496">
    <property type="entry name" value="FERREDOXIN-RELATED"/>
    <property type="match status" value="1"/>
</dbReference>
<keyword evidence="9" id="KW-1185">Reference proteome</keyword>
<evidence type="ECO:0000313" key="9">
    <source>
        <dbReference type="Proteomes" id="UP001597525"/>
    </source>
</evidence>
<dbReference type="EMBL" id="JBHUPB010000012">
    <property type="protein sequence ID" value="MFD2969159.1"/>
    <property type="molecule type" value="Genomic_DNA"/>
</dbReference>
<keyword evidence="1" id="KW-0001">2Fe-2S</keyword>
<keyword evidence="2" id="KW-0479">Metal-binding</keyword>
<keyword evidence="4" id="KW-0411">Iron-sulfur</keyword>
<evidence type="ECO:0000313" key="8">
    <source>
        <dbReference type="EMBL" id="MFD2969159.1"/>
    </source>
</evidence>
<gene>
    <name evidence="8" type="ORF">ACFS7Y_17325</name>
</gene>
<evidence type="ECO:0000256" key="2">
    <source>
        <dbReference type="ARBA" id="ARBA00022723"/>
    </source>
</evidence>
<dbReference type="InterPro" id="IPR017941">
    <property type="entry name" value="Rieske_2Fe-2S"/>
</dbReference>
<dbReference type="Proteomes" id="UP001597525">
    <property type="component" value="Unassembled WGS sequence"/>
</dbReference>
<comment type="cofactor">
    <cofactor evidence="5">
        <name>[2Fe-2S] cluster</name>
        <dbReference type="ChEBI" id="CHEBI:190135"/>
    </cofactor>
</comment>
<dbReference type="InterPro" id="IPR036922">
    <property type="entry name" value="Rieske_2Fe-2S_sf"/>
</dbReference>